<feature type="domain" description="HDOD" evidence="4">
    <location>
        <begin position="189"/>
        <end position="368"/>
    </location>
</feature>
<dbReference type="AlphaFoldDB" id="A0A975B4H7"/>
<dbReference type="Gene3D" id="1.10.3210.10">
    <property type="entry name" value="Hypothetical protein af1432"/>
    <property type="match status" value="1"/>
</dbReference>
<gene>
    <name evidence="3" type="primary">cheD</name>
    <name evidence="5" type="ORF">dnl_08580</name>
</gene>
<dbReference type="SUPFAM" id="SSF64438">
    <property type="entry name" value="CNF1/YfiH-like putative cysteine hydrolases"/>
    <property type="match status" value="1"/>
</dbReference>
<dbReference type="InterPro" id="IPR013976">
    <property type="entry name" value="HDOD"/>
</dbReference>
<keyword evidence="6" id="KW-1185">Reference proteome</keyword>
<evidence type="ECO:0000256" key="2">
    <source>
        <dbReference type="ARBA" id="ARBA00022801"/>
    </source>
</evidence>
<dbReference type="EC" id="3.5.1.44" evidence="3"/>
<organism evidence="5 6">
    <name type="scientific">Desulfonema limicola</name>
    <dbReference type="NCBI Taxonomy" id="45656"/>
    <lineage>
        <taxon>Bacteria</taxon>
        <taxon>Pseudomonadati</taxon>
        <taxon>Thermodesulfobacteriota</taxon>
        <taxon>Desulfobacteria</taxon>
        <taxon>Desulfobacterales</taxon>
        <taxon>Desulfococcaceae</taxon>
        <taxon>Desulfonema</taxon>
    </lineage>
</organism>
<dbReference type="Pfam" id="PF08668">
    <property type="entry name" value="HDOD"/>
    <property type="match status" value="1"/>
</dbReference>
<evidence type="ECO:0000259" key="4">
    <source>
        <dbReference type="PROSITE" id="PS51833"/>
    </source>
</evidence>
<dbReference type="InterPro" id="IPR005659">
    <property type="entry name" value="Chemorcpt_Glu_NH3ase_CheD"/>
</dbReference>
<dbReference type="SUPFAM" id="SSF109604">
    <property type="entry name" value="HD-domain/PDEase-like"/>
    <property type="match status" value="1"/>
</dbReference>
<dbReference type="KEGG" id="dli:dnl_08580"/>
<accession>A0A975B4H7</accession>
<comment type="function">
    <text evidence="3">Probably deamidates glutamine residues to glutamate on methyl-accepting chemotaxis receptors (MCPs), playing an important role in chemotaxis.</text>
</comment>
<dbReference type="RefSeq" id="WP_207690464.1">
    <property type="nucleotide sequence ID" value="NZ_CP061799.1"/>
</dbReference>
<reference evidence="5" key="1">
    <citation type="journal article" date="2021" name="Microb. Physiol.">
        <title>Proteogenomic Insights into the Physiology of Marine, Sulfate-Reducing, Filamentous Desulfonema limicola and Desulfonema magnum.</title>
        <authorList>
            <person name="Schnaars V."/>
            <person name="Wohlbrand L."/>
            <person name="Scheve S."/>
            <person name="Hinrichs C."/>
            <person name="Reinhardt R."/>
            <person name="Rabus R."/>
        </authorList>
    </citation>
    <scope>NUCLEOTIDE SEQUENCE</scope>
    <source>
        <strain evidence="5">5ac10</strain>
    </source>
</reference>
<dbReference type="EMBL" id="CP061799">
    <property type="protein sequence ID" value="QTA78634.1"/>
    <property type="molecule type" value="Genomic_DNA"/>
</dbReference>
<evidence type="ECO:0000256" key="3">
    <source>
        <dbReference type="HAMAP-Rule" id="MF_01440"/>
    </source>
</evidence>
<comment type="catalytic activity">
    <reaction evidence="3">
        <text>L-glutaminyl-[protein] + H2O = L-glutamyl-[protein] + NH4(+)</text>
        <dbReference type="Rhea" id="RHEA:16441"/>
        <dbReference type="Rhea" id="RHEA-COMP:10207"/>
        <dbReference type="Rhea" id="RHEA-COMP:10208"/>
        <dbReference type="ChEBI" id="CHEBI:15377"/>
        <dbReference type="ChEBI" id="CHEBI:28938"/>
        <dbReference type="ChEBI" id="CHEBI:29973"/>
        <dbReference type="ChEBI" id="CHEBI:30011"/>
        <dbReference type="EC" id="3.5.1.44"/>
    </reaction>
</comment>
<dbReference type="PANTHER" id="PTHR35147">
    <property type="entry name" value="CHEMORECEPTOR GLUTAMINE DEAMIDASE CHED-RELATED"/>
    <property type="match status" value="1"/>
</dbReference>
<dbReference type="Proteomes" id="UP000663720">
    <property type="component" value="Chromosome"/>
</dbReference>
<keyword evidence="2 3" id="KW-0378">Hydrolase</keyword>
<name>A0A975B4H7_9BACT</name>
<dbReference type="GO" id="GO:0050568">
    <property type="term" value="F:protein-glutamine glutaminase activity"/>
    <property type="evidence" value="ECO:0007669"/>
    <property type="project" value="UniProtKB-UniRule"/>
</dbReference>
<dbReference type="GO" id="GO:0006935">
    <property type="term" value="P:chemotaxis"/>
    <property type="evidence" value="ECO:0007669"/>
    <property type="project" value="UniProtKB-UniRule"/>
</dbReference>
<proteinExistence type="inferred from homology"/>
<evidence type="ECO:0000256" key="1">
    <source>
        <dbReference type="ARBA" id="ARBA00022500"/>
    </source>
</evidence>
<comment type="similarity">
    <text evidence="3">Belongs to the CheD family.</text>
</comment>
<evidence type="ECO:0000313" key="5">
    <source>
        <dbReference type="EMBL" id="QTA78634.1"/>
    </source>
</evidence>
<dbReference type="PANTHER" id="PTHR35147:SF1">
    <property type="entry name" value="CHEMORECEPTOR GLUTAMINE DEAMIDASE CHED-RELATED"/>
    <property type="match status" value="1"/>
</dbReference>
<dbReference type="Gene3D" id="3.30.1330.200">
    <property type="match status" value="1"/>
</dbReference>
<dbReference type="Pfam" id="PF03975">
    <property type="entry name" value="CheD"/>
    <property type="match status" value="1"/>
</dbReference>
<dbReference type="InterPro" id="IPR038592">
    <property type="entry name" value="CheD-like_sf"/>
</dbReference>
<evidence type="ECO:0000313" key="6">
    <source>
        <dbReference type="Proteomes" id="UP000663720"/>
    </source>
</evidence>
<dbReference type="HAMAP" id="MF_01440">
    <property type="entry name" value="CheD"/>
    <property type="match status" value="1"/>
</dbReference>
<protein>
    <recommendedName>
        <fullName evidence="3">Probable chemoreceptor glutamine deamidase CheD</fullName>
        <ecNumber evidence="3">3.5.1.44</ecNumber>
    </recommendedName>
</protein>
<sequence length="442" mass="48203">MDSRIKMVPVGEYRISNDKNAELFTITASCAALMLHDSKNHIAGMVHIVLPGRRKRMREGTRDAYFADTGVPLLIRGMIEHGADLENLKASLAGGGSFLNDYKGSDIGKKNVEAVTAILGQYRIPIVQTDTGGQTGRRISLNVNTGRLTVQSFSRCQTGDREFWGSKSGHNKISYNILLKKIMLLITEIKPDYPLAGLVLDAVHCDINEIDWNYLFLLLGRNLPLALHVFRIANSPYYGKPGTISSFENALRVLGPAQFRRICVLASVMRQSGGHPGRLEKTAAGLSRHALASALTARHIAEKSGMAPMVQEDTFTAALFHGIGGLVNLVIQDSEISSIDYIRSGTIILSAMKMPDSIISAVASHEYPVNDKHGNPTIASFVHMGCAVSRLLGITSDLEPPVFSLCAEICKSTGLTYELSCIIPEIIHMLKSYGVRDLLDPD</sequence>
<dbReference type="CDD" id="cd16352">
    <property type="entry name" value="CheD"/>
    <property type="match status" value="1"/>
</dbReference>
<dbReference type="PROSITE" id="PS51833">
    <property type="entry name" value="HDOD"/>
    <property type="match status" value="1"/>
</dbReference>
<dbReference type="InterPro" id="IPR011324">
    <property type="entry name" value="Cytotoxic_necrot_fac-like_cat"/>
</dbReference>
<keyword evidence="1 3" id="KW-0145">Chemotaxis</keyword>